<comment type="caution">
    <text evidence="1">The sequence shown here is derived from an EMBL/GenBank/DDBJ whole genome shotgun (WGS) entry which is preliminary data.</text>
</comment>
<dbReference type="AlphaFoldDB" id="A0A848N1H8"/>
<sequence length="194" mass="23023">MKIKKVIPCLILVFNLLIGCEEKPYFKEIVSNKNVTISIREIEGERFKVLNIPLEFSLNLNQKDVKDVGIYYYIDYKRAMDPQDYLIYNGETNKPIFAIEDLEYGKYPKSIYIVDRRFRLTNEQAIEMINKYASNQSLINLKTKNDTISLVSYKKFREDYPGFLEKMRKEPDTLKLSIGFRKGREEVFSEKINW</sequence>
<dbReference type="RefSeq" id="WP_169321073.1">
    <property type="nucleotide sequence ID" value="NZ_JABCJF010000003.1"/>
</dbReference>
<accession>A0A848N1H8</accession>
<gene>
    <name evidence="1" type="ORF">HIO71_08270</name>
</gene>
<evidence type="ECO:0008006" key="3">
    <source>
        <dbReference type="Google" id="ProtNLM"/>
    </source>
</evidence>
<protein>
    <recommendedName>
        <fullName evidence="3">Lipoprotein</fullName>
    </recommendedName>
</protein>
<dbReference type="Proteomes" id="UP000548067">
    <property type="component" value="Unassembled WGS sequence"/>
</dbReference>
<reference evidence="1 2" key="1">
    <citation type="submission" date="2020-04" db="EMBL/GenBank/DDBJ databases">
        <title>Genome analysis and antimicrobial resistance characteristics of Chryseobacterium aquaticum isolated from farmed salmonids.</title>
        <authorList>
            <person name="Saticioglu I.B."/>
            <person name="Duman M."/>
            <person name="Altun S."/>
        </authorList>
    </citation>
    <scope>NUCLEOTIDE SEQUENCE [LARGE SCALE GENOMIC DNA]</scope>
    <source>
        <strain evidence="1 2">C-174</strain>
    </source>
</reference>
<evidence type="ECO:0000313" key="1">
    <source>
        <dbReference type="EMBL" id="NMR34206.1"/>
    </source>
</evidence>
<dbReference type="EMBL" id="JABCJF010000003">
    <property type="protein sequence ID" value="NMR34206.1"/>
    <property type="molecule type" value="Genomic_DNA"/>
</dbReference>
<organism evidence="1 2">
    <name type="scientific">Chryseobacterium aquaticum</name>
    <dbReference type="NCBI Taxonomy" id="452084"/>
    <lineage>
        <taxon>Bacteria</taxon>
        <taxon>Pseudomonadati</taxon>
        <taxon>Bacteroidota</taxon>
        <taxon>Flavobacteriia</taxon>
        <taxon>Flavobacteriales</taxon>
        <taxon>Weeksellaceae</taxon>
        <taxon>Chryseobacterium group</taxon>
        <taxon>Chryseobacterium</taxon>
    </lineage>
</organism>
<name>A0A848N1H8_9FLAO</name>
<evidence type="ECO:0000313" key="2">
    <source>
        <dbReference type="Proteomes" id="UP000548067"/>
    </source>
</evidence>
<dbReference type="PROSITE" id="PS51257">
    <property type="entry name" value="PROKAR_LIPOPROTEIN"/>
    <property type="match status" value="1"/>
</dbReference>
<proteinExistence type="predicted"/>